<dbReference type="STRING" id="5601.A0A0D2FY30"/>
<dbReference type="AlphaFoldDB" id="A0A0D2FY30"/>
<dbReference type="Proteomes" id="UP000054266">
    <property type="component" value="Unassembled WGS sequence"/>
</dbReference>
<accession>A0A0D2FY30</accession>
<name>A0A0D2FY30_9EURO</name>
<organism evidence="2 3">
    <name type="scientific">Phialophora macrospora</name>
    <dbReference type="NCBI Taxonomy" id="1851006"/>
    <lineage>
        <taxon>Eukaryota</taxon>
        <taxon>Fungi</taxon>
        <taxon>Dikarya</taxon>
        <taxon>Ascomycota</taxon>
        <taxon>Pezizomycotina</taxon>
        <taxon>Eurotiomycetes</taxon>
        <taxon>Chaetothyriomycetidae</taxon>
        <taxon>Chaetothyriales</taxon>
        <taxon>Herpotrichiellaceae</taxon>
        <taxon>Phialophora</taxon>
    </lineage>
</organism>
<dbReference type="SUPFAM" id="SSF50475">
    <property type="entry name" value="FMN-binding split barrel"/>
    <property type="match status" value="1"/>
</dbReference>
<evidence type="ECO:0000313" key="2">
    <source>
        <dbReference type="EMBL" id="KIW73423.1"/>
    </source>
</evidence>
<dbReference type="InterPro" id="IPR052917">
    <property type="entry name" value="Stress-Dev_Protein"/>
</dbReference>
<feature type="domain" description="General stress protein FMN-binding split barrel" evidence="1">
    <location>
        <begin position="77"/>
        <end position="228"/>
    </location>
</feature>
<gene>
    <name evidence="2" type="ORF">PV04_01545</name>
</gene>
<dbReference type="InterPro" id="IPR038725">
    <property type="entry name" value="YdaG_split_barrel_FMN-bd"/>
</dbReference>
<dbReference type="InterPro" id="IPR012349">
    <property type="entry name" value="Split_barrel_FMN-bd"/>
</dbReference>
<dbReference type="HOGENOM" id="CLU_091428_0_1_1"/>
<evidence type="ECO:0000259" key="1">
    <source>
        <dbReference type="Pfam" id="PF16242"/>
    </source>
</evidence>
<protein>
    <recommendedName>
        <fullName evidence="1">General stress protein FMN-binding split barrel domain-containing protein</fullName>
    </recommendedName>
</protein>
<keyword evidence="3" id="KW-1185">Reference proteome</keyword>
<sequence>MPHVPKVRLLLVPIRRSKLPSFRNPFASAVTQHFQARSICATARLSMPEQLYSKEVESETDPSVSKQYDHDTPKDQQWKELYEMIDGKKISILSTYRGGVGPVGRSMAVAKRAGPDILYLANKHSRKFSDLEKNKEVQITFQDNKTQDWISITGTATTTSNDDPRIKELYSPTISAWFGDLKDGVHDGTWKDPRMTLIEIQSKYIVYWKKETSALGFMKEVGVAALTGGVAQTGVQREFSEEDIKQERV</sequence>
<evidence type="ECO:0000313" key="3">
    <source>
        <dbReference type="Proteomes" id="UP000054266"/>
    </source>
</evidence>
<dbReference type="EMBL" id="KN846956">
    <property type="protein sequence ID" value="KIW73423.1"/>
    <property type="molecule type" value="Genomic_DNA"/>
</dbReference>
<dbReference type="Gene3D" id="2.30.110.10">
    <property type="entry name" value="Electron Transport, Fmn-binding Protein, Chain A"/>
    <property type="match status" value="1"/>
</dbReference>
<dbReference type="PANTHER" id="PTHR34818:SF1">
    <property type="entry name" value="PROTEIN BLI-3"/>
    <property type="match status" value="1"/>
</dbReference>
<dbReference type="PANTHER" id="PTHR34818">
    <property type="entry name" value="PROTEIN BLI-3"/>
    <property type="match status" value="1"/>
</dbReference>
<reference evidence="2 3" key="1">
    <citation type="submission" date="2015-01" db="EMBL/GenBank/DDBJ databases">
        <title>The Genome Sequence of Capronia semiimmersa CBS27337.</title>
        <authorList>
            <consortium name="The Broad Institute Genomics Platform"/>
            <person name="Cuomo C."/>
            <person name="de Hoog S."/>
            <person name="Gorbushina A."/>
            <person name="Stielow B."/>
            <person name="Teixiera M."/>
            <person name="Abouelleil A."/>
            <person name="Chapman S.B."/>
            <person name="Priest M."/>
            <person name="Young S.K."/>
            <person name="Wortman J."/>
            <person name="Nusbaum C."/>
            <person name="Birren B."/>
        </authorList>
    </citation>
    <scope>NUCLEOTIDE SEQUENCE [LARGE SCALE GENOMIC DNA]</scope>
    <source>
        <strain evidence="2 3">CBS 27337</strain>
    </source>
</reference>
<dbReference type="Pfam" id="PF16242">
    <property type="entry name" value="Pyrid_ox_like"/>
    <property type="match status" value="1"/>
</dbReference>
<proteinExistence type="predicted"/>